<feature type="compositionally biased region" description="Polar residues" evidence="8">
    <location>
        <begin position="1"/>
        <end position="12"/>
    </location>
</feature>
<feature type="compositionally biased region" description="Basic and acidic residues" evidence="8">
    <location>
        <begin position="14"/>
        <end position="23"/>
    </location>
</feature>
<dbReference type="PROSITE" id="PS50928">
    <property type="entry name" value="ABC_TM1"/>
    <property type="match status" value="1"/>
</dbReference>
<comment type="subcellular location">
    <subcellularLocation>
        <location evidence="1 7">Cell membrane</location>
        <topology evidence="1 7">Multi-pass membrane protein</topology>
    </subcellularLocation>
</comment>
<dbReference type="InterPro" id="IPR035906">
    <property type="entry name" value="MetI-like_sf"/>
</dbReference>
<dbReference type="Gene3D" id="1.10.3720.10">
    <property type="entry name" value="MetI-like"/>
    <property type="match status" value="1"/>
</dbReference>
<dbReference type="GO" id="GO:0055085">
    <property type="term" value="P:transmembrane transport"/>
    <property type="evidence" value="ECO:0007669"/>
    <property type="project" value="InterPro"/>
</dbReference>
<keyword evidence="2 7" id="KW-0813">Transport</keyword>
<feature type="domain" description="ABC transmembrane type-1" evidence="9">
    <location>
        <begin position="99"/>
        <end position="311"/>
    </location>
</feature>
<keyword evidence="11" id="KW-1185">Reference proteome</keyword>
<evidence type="ECO:0000313" key="11">
    <source>
        <dbReference type="Proteomes" id="UP000598297"/>
    </source>
</evidence>
<feature type="transmembrane region" description="Helical" evidence="7">
    <location>
        <begin position="39"/>
        <end position="59"/>
    </location>
</feature>
<dbReference type="Pfam" id="PF00528">
    <property type="entry name" value="BPD_transp_1"/>
    <property type="match status" value="1"/>
</dbReference>
<accession>A0A964UUX6</accession>
<evidence type="ECO:0000259" key="9">
    <source>
        <dbReference type="PROSITE" id="PS50928"/>
    </source>
</evidence>
<feature type="transmembrane region" description="Helical" evidence="7">
    <location>
        <begin position="104"/>
        <end position="124"/>
    </location>
</feature>
<dbReference type="AlphaFoldDB" id="A0A964UUX6"/>
<comment type="similarity">
    <text evidence="7">Belongs to the binding-protein-dependent transport system permease family.</text>
</comment>
<organism evidence="10 11">
    <name type="scientific">Streptomyces boluensis</name>
    <dbReference type="NCBI Taxonomy" id="1775135"/>
    <lineage>
        <taxon>Bacteria</taxon>
        <taxon>Bacillati</taxon>
        <taxon>Actinomycetota</taxon>
        <taxon>Actinomycetes</taxon>
        <taxon>Kitasatosporales</taxon>
        <taxon>Streptomycetaceae</taxon>
        <taxon>Streptomyces</taxon>
    </lineage>
</organism>
<feature type="transmembrane region" description="Helical" evidence="7">
    <location>
        <begin position="290"/>
        <end position="310"/>
    </location>
</feature>
<keyword evidence="3" id="KW-1003">Cell membrane</keyword>
<dbReference type="GO" id="GO:0005886">
    <property type="term" value="C:plasma membrane"/>
    <property type="evidence" value="ECO:0007669"/>
    <property type="project" value="UniProtKB-SubCell"/>
</dbReference>
<dbReference type="PANTHER" id="PTHR30193">
    <property type="entry name" value="ABC TRANSPORTER PERMEASE PROTEIN"/>
    <property type="match status" value="1"/>
</dbReference>
<dbReference type="InterPro" id="IPR000515">
    <property type="entry name" value="MetI-like"/>
</dbReference>
<feature type="transmembrane region" description="Helical" evidence="7">
    <location>
        <begin position="242"/>
        <end position="264"/>
    </location>
</feature>
<comment type="caution">
    <text evidence="10">The sequence shown here is derived from an EMBL/GenBank/DDBJ whole genome shotgun (WGS) entry which is preliminary data.</text>
</comment>
<dbReference type="InterPro" id="IPR051393">
    <property type="entry name" value="ABC_transporter_permease"/>
</dbReference>
<evidence type="ECO:0000256" key="5">
    <source>
        <dbReference type="ARBA" id="ARBA00022989"/>
    </source>
</evidence>
<evidence type="ECO:0000256" key="1">
    <source>
        <dbReference type="ARBA" id="ARBA00004651"/>
    </source>
</evidence>
<evidence type="ECO:0000256" key="4">
    <source>
        <dbReference type="ARBA" id="ARBA00022692"/>
    </source>
</evidence>
<evidence type="ECO:0000313" key="10">
    <source>
        <dbReference type="EMBL" id="NBE52110.1"/>
    </source>
</evidence>
<reference evidence="10" key="1">
    <citation type="submission" date="2020-01" db="EMBL/GenBank/DDBJ databases">
        <title>Whole-genome analyses of novel actinobacteria.</title>
        <authorList>
            <person name="Sahin N."/>
        </authorList>
    </citation>
    <scope>NUCLEOTIDE SEQUENCE</scope>
    <source>
        <strain evidence="10">YC537</strain>
    </source>
</reference>
<name>A0A964UUX6_9ACTN</name>
<dbReference type="SUPFAM" id="SSF161098">
    <property type="entry name" value="MetI-like"/>
    <property type="match status" value="1"/>
</dbReference>
<dbReference type="EMBL" id="JAAAHS010000067">
    <property type="protein sequence ID" value="NBE52110.1"/>
    <property type="molecule type" value="Genomic_DNA"/>
</dbReference>
<keyword evidence="5 7" id="KW-1133">Transmembrane helix</keyword>
<evidence type="ECO:0000256" key="7">
    <source>
        <dbReference type="RuleBase" id="RU363032"/>
    </source>
</evidence>
<dbReference type="CDD" id="cd06261">
    <property type="entry name" value="TM_PBP2"/>
    <property type="match status" value="1"/>
</dbReference>
<feature type="region of interest" description="Disordered" evidence="8">
    <location>
        <begin position="1"/>
        <end position="31"/>
    </location>
</feature>
<dbReference type="OrthoDB" id="9805974at2"/>
<feature type="transmembrane region" description="Helical" evidence="7">
    <location>
        <begin position="136"/>
        <end position="156"/>
    </location>
</feature>
<evidence type="ECO:0000256" key="3">
    <source>
        <dbReference type="ARBA" id="ARBA00022475"/>
    </source>
</evidence>
<keyword evidence="4 7" id="KW-0812">Transmembrane</keyword>
<gene>
    <name evidence="10" type="ORF">GUY60_11880</name>
</gene>
<evidence type="ECO:0000256" key="8">
    <source>
        <dbReference type="SAM" id="MobiDB-lite"/>
    </source>
</evidence>
<protein>
    <submittedName>
        <fullName evidence="10">ABC transporter permease subunit</fullName>
    </submittedName>
</protein>
<sequence length="321" mass="35250">MSVHTPPSTGSDSRPLRSPEPPHHSSRSRAVRRLKRREATAGILFVLPTLVIFAVFKFFPIAGAGAMSLTRYRLNGDVTWLGAENYTRLFDDPHFWQSLGVTTGYVLVFVPLIIVVSLAGALLLNQLVRFSGTFRAVLFLPYLSSFVMAGIVWSWIFDGDGPLNAALGGLGVDPVPFLTGDQFLVLASLALVSVWKGFGYSMLVFLAGLKAQPAEVHEAARMDGANSLQAFRHVTLPLLKPVMFFVLVIETIIGFQVFDTIYVMTGGGPNRASHSLIYFLYDEGFKFLDFGYAAAIGMVLFVIVLVLSLVQRRLVEGKETK</sequence>
<proteinExistence type="inferred from homology"/>
<evidence type="ECO:0000256" key="2">
    <source>
        <dbReference type="ARBA" id="ARBA00022448"/>
    </source>
</evidence>
<dbReference type="RefSeq" id="WP_161696730.1">
    <property type="nucleotide sequence ID" value="NZ_JAAAHS010000067.1"/>
</dbReference>
<dbReference type="PANTHER" id="PTHR30193:SF37">
    <property type="entry name" value="INNER MEMBRANE ABC TRANSPORTER PERMEASE PROTEIN YCJO"/>
    <property type="match status" value="1"/>
</dbReference>
<feature type="transmembrane region" description="Helical" evidence="7">
    <location>
        <begin position="183"/>
        <end position="207"/>
    </location>
</feature>
<evidence type="ECO:0000256" key="6">
    <source>
        <dbReference type="ARBA" id="ARBA00023136"/>
    </source>
</evidence>
<dbReference type="Proteomes" id="UP000598297">
    <property type="component" value="Unassembled WGS sequence"/>
</dbReference>
<keyword evidence="6 7" id="KW-0472">Membrane</keyword>